<accession>A0ABW3ZDJ0</accession>
<dbReference type="Gene3D" id="3.10.180.10">
    <property type="entry name" value="2,3-Dihydroxybiphenyl 1,2-Dioxygenase, domain 1"/>
    <property type="match status" value="1"/>
</dbReference>
<protein>
    <submittedName>
        <fullName evidence="1">Uncharacterized protein</fullName>
    </submittedName>
</protein>
<reference evidence="2" key="1">
    <citation type="journal article" date="2019" name="Int. J. Syst. Evol. Microbiol.">
        <title>The Global Catalogue of Microorganisms (GCM) 10K type strain sequencing project: providing services to taxonomists for standard genome sequencing and annotation.</title>
        <authorList>
            <consortium name="The Broad Institute Genomics Platform"/>
            <consortium name="The Broad Institute Genome Sequencing Center for Infectious Disease"/>
            <person name="Wu L."/>
            <person name="Ma J."/>
        </authorList>
    </citation>
    <scope>NUCLEOTIDE SEQUENCE [LARGE SCALE GENOMIC DNA]</scope>
    <source>
        <strain evidence="2">CCUG 62953</strain>
    </source>
</reference>
<comment type="caution">
    <text evidence="1">The sequence shown here is derived from an EMBL/GenBank/DDBJ whole genome shotgun (WGS) entry which is preliminary data.</text>
</comment>
<dbReference type="RefSeq" id="WP_386800928.1">
    <property type="nucleotide sequence ID" value="NZ_JBHTMU010000001.1"/>
</dbReference>
<evidence type="ECO:0000313" key="2">
    <source>
        <dbReference type="Proteomes" id="UP001597135"/>
    </source>
</evidence>
<dbReference type="InterPro" id="IPR029068">
    <property type="entry name" value="Glyas_Bleomycin-R_OHBP_Dase"/>
</dbReference>
<name>A0ABW3ZDJ0_9RHOB</name>
<evidence type="ECO:0000313" key="1">
    <source>
        <dbReference type="EMBL" id="MFD1340867.1"/>
    </source>
</evidence>
<proteinExistence type="predicted"/>
<dbReference type="SUPFAM" id="SSF54593">
    <property type="entry name" value="Glyoxalase/Bleomycin resistance protein/Dihydroxybiphenyl dioxygenase"/>
    <property type="match status" value="1"/>
</dbReference>
<gene>
    <name evidence="1" type="ORF">ACFQ4E_00360</name>
</gene>
<dbReference type="EMBL" id="JBHTMU010000001">
    <property type="protein sequence ID" value="MFD1340867.1"/>
    <property type="molecule type" value="Genomic_DNA"/>
</dbReference>
<dbReference type="Proteomes" id="UP001597135">
    <property type="component" value="Unassembled WGS sequence"/>
</dbReference>
<sequence length="124" mass="13697">MSVLNVTPMIAVADIDATSGVLCDCLGSEQSFRVEGYAYMRHAAGGIRVIEAPEEADMDDPARQVIVSIDTDDVDAYVVRPRAALEDLPEGRMCPPFDQPYQQREFLAIHGPVLFMADQDVRPR</sequence>
<organism evidence="1 2">
    <name type="scientific">Litorisediminicola beolgyonensis</name>
    <dbReference type="NCBI Taxonomy" id="1173614"/>
    <lineage>
        <taxon>Bacteria</taxon>
        <taxon>Pseudomonadati</taxon>
        <taxon>Pseudomonadota</taxon>
        <taxon>Alphaproteobacteria</taxon>
        <taxon>Rhodobacterales</taxon>
        <taxon>Paracoccaceae</taxon>
        <taxon>Litorisediminicola</taxon>
    </lineage>
</organism>
<keyword evidence="2" id="KW-1185">Reference proteome</keyword>